<dbReference type="Proteomes" id="UP000436088">
    <property type="component" value="Unassembled WGS sequence"/>
</dbReference>
<evidence type="ECO:0000256" key="2">
    <source>
        <dbReference type="ARBA" id="ARBA00022692"/>
    </source>
</evidence>
<protein>
    <submittedName>
        <fullName evidence="7">Plasma membrane ATPase 2</fullName>
    </submittedName>
</protein>
<dbReference type="PRINTS" id="PR00119">
    <property type="entry name" value="CATATPASE"/>
</dbReference>
<evidence type="ECO:0000256" key="6">
    <source>
        <dbReference type="SAM" id="Phobius"/>
    </source>
</evidence>
<dbReference type="InterPro" id="IPR001757">
    <property type="entry name" value="P_typ_ATPase"/>
</dbReference>
<dbReference type="GO" id="GO:0005524">
    <property type="term" value="F:ATP binding"/>
    <property type="evidence" value="ECO:0007669"/>
    <property type="project" value="InterPro"/>
</dbReference>
<comment type="caution">
    <text evidence="7">The sequence shown here is derived from an EMBL/GenBank/DDBJ whole genome shotgun (WGS) entry which is preliminary data.</text>
</comment>
<dbReference type="InterPro" id="IPR023299">
    <property type="entry name" value="ATPase_P-typ_cyto_dom_N"/>
</dbReference>
<organism evidence="7 8">
    <name type="scientific">Hibiscus syriacus</name>
    <name type="common">Rose of Sharon</name>
    <dbReference type="NCBI Taxonomy" id="106335"/>
    <lineage>
        <taxon>Eukaryota</taxon>
        <taxon>Viridiplantae</taxon>
        <taxon>Streptophyta</taxon>
        <taxon>Embryophyta</taxon>
        <taxon>Tracheophyta</taxon>
        <taxon>Spermatophyta</taxon>
        <taxon>Magnoliopsida</taxon>
        <taxon>eudicotyledons</taxon>
        <taxon>Gunneridae</taxon>
        <taxon>Pentapetalae</taxon>
        <taxon>rosids</taxon>
        <taxon>malvids</taxon>
        <taxon>Malvales</taxon>
        <taxon>Malvaceae</taxon>
        <taxon>Malvoideae</taxon>
        <taxon>Hibiscus</taxon>
    </lineage>
</organism>
<accession>A0A6A2XQI4</accession>
<dbReference type="AlphaFoldDB" id="A0A6A2XQI4"/>
<dbReference type="Gene3D" id="1.20.1110.10">
    <property type="entry name" value="Calcium-transporting ATPase, transmembrane domain"/>
    <property type="match status" value="1"/>
</dbReference>
<sequence length="325" mass="37115">MVGMDVLCSDKMGTLTLNKLSIDRNLIEVFVKDVDKEHVVLLVAIASRFENQDAIDAAITASARKIKESAGTLWQFVGLLPLFDSRRHDRAETIRRALNLGVNVKRITCDQIAIAKETGRRLRMRTNMYPSVSLLSEDNDASITTLPMEELIEKAYRFVGVFPEHKYGIVKKLQERKHICGMTGDGVNDALALKKADIEPDSWKLKEIFATRIVLGGYMALMTVVFFWVIHDTSFFSDKFGVRSQRDKEDQMKSALYLQPVELHRVGRHRPTVVAVLWRRKRKRRAPFKANQRPEMVSVMAWEWLINVSAHVWEAEEALVAVASF</sequence>
<proteinExistence type="predicted"/>
<evidence type="ECO:0000256" key="4">
    <source>
        <dbReference type="ARBA" id="ARBA00022989"/>
    </source>
</evidence>
<evidence type="ECO:0000313" key="7">
    <source>
        <dbReference type="EMBL" id="KAE8677953.1"/>
    </source>
</evidence>
<dbReference type="InterPro" id="IPR023214">
    <property type="entry name" value="HAD_sf"/>
</dbReference>
<dbReference type="FunFam" id="3.40.50.1000:FF:000516">
    <property type="entry name" value="ATPase 2, plasma membrane-type"/>
    <property type="match status" value="1"/>
</dbReference>
<keyword evidence="3" id="KW-0460">Magnesium</keyword>
<keyword evidence="4 6" id="KW-1133">Transmembrane helix</keyword>
<dbReference type="GO" id="GO:0016887">
    <property type="term" value="F:ATP hydrolysis activity"/>
    <property type="evidence" value="ECO:0007669"/>
    <property type="project" value="InterPro"/>
</dbReference>
<dbReference type="Gene3D" id="3.40.1110.10">
    <property type="entry name" value="Calcium-transporting ATPase, cytoplasmic domain N"/>
    <property type="match status" value="1"/>
</dbReference>
<name>A0A6A2XQI4_HIBSY</name>
<feature type="transmembrane region" description="Helical" evidence="6">
    <location>
        <begin position="209"/>
        <end position="230"/>
    </location>
</feature>
<dbReference type="GO" id="GO:0016020">
    <property type="term" value="C:membrane"/>
    <property type="evidence" value="ECO:0007669"/>
    <property type="project" value="UniProtKB-SubCell"/>
</dbReference>
<dbReference type="EMBL" id="VEPZ02001348">
    <property type="protein sequence ID" value="KAE8677953.1"/>
    <property type="molecule type" value="Genomic_DNA"/>
</dbReference>
<reference evidence="7" key="1">
    <citation type="submission" date="2019-09" db="EMBL/GenBank/DDBJ databases">
        <title>Draft genome information of white flower Hibiscus syriacus.</title>
        <authorList>
            <person name="Kim Y.-M."/>
        </authorList>
    </citation>
    <scope>NUCLEOTIDE SEQUENCE [LARGE SCALE GENOMIC DNA]</scope>
    <source>
        <strain evidence="7">YM2019G1</strain>
    </source>
</reference>
<keyword evidence="8" id="KW-1185">Reference proteome</keyword>
<gene>
    <name evidence="7" type="ORF">F3Y22_tig00111466pilonHSYRG00015</name>
</gene>
<comment type="subcellular location">
    <subcellularLocation>
        <location evidence="1">Membrane</location>
        <topology evidence="1">Multi-pass membrane protein</topology>
    </subcellularLocation>
</comment>
<evidence type="ECO:0000256" key="1">
    <source>
        <dbReference type="ARBA" id="ARBA00004141"/>
    </source>
</evidence>
<evidence type="ECO:0000256" key="5">
    <source>
        <dbReference type="ARBA" id="ARBA00023136"/>
    </source>
</evidence>
<evidence type="ECO:0000313" key="8">
    <source>
        <dbReference type="Proteomes" id="UP000436088"/>
    </source>
</evidence>
<keyword evidence="2 6" id="KW-0812">Transmembrane</keyword>
<dbReference type="PANTHER" id="PTHR42861">
    <property type="entry name" value="CALCIUM-TRANSPORTING ATPASE"/>
    <property type="match status" value="1"/>
</dbReference>
<dbReference type="Gene3D" id="3.40.50.1000">
    <property type="entry name" value="HAD superfamily/HAD-like"/>
    <property type="match status" value="2"/>
</dbReference>
<dbReference type="PRINTS" id="PR00120">
    <property type="entry name" value="HATPASE"/>
</dbReference>
<evidence type="ECO:0000256" key="3">
    <source>
        <dbReference type="ARBA" id="ARBA00022842"/>
    </source>
</evidence>
<dbReference type="SUPFAM" id="SSF56784">
    <property type="entry name" value="HAD-like"/>
    <property type="match status" value="1"/>
</dbReference>
<dbReference type="InterPro" id="IPR036412">
    <property type="entry name" value="HAD-like_sf"/>
</dbReference>
<keyword evidence="5 6" id="KW-0472">Membrane</keyword>